<proteinExistence type="predicted"/>
<keyword evidence="1" id="KW-0472">Membrane</keyword>
<dbReference type="EMBL" id="JAUSUD010000004">
    <property type="protein sequence ID" value="MDQ0230195.1"/>
    <property type="molecule type" value="Genomic_DNA"/>
</dbReference>
<feature type="transmembrane region" description="Helical" evidence="1">
    <location>
        <begin position="7"/>
        <end position="27"/>
    </location>
</feature>
<name>A0ABT9ZG13_9BACI</name>
<keyword evidence="3" id="KW-1185">Reference proteome</keyword>
<keyword evidence="1" id="KW-1133">Transmembrane helix</keyword>
<organism evidence="2 3">
    <name type="scientific">Metabacillus malikii</name>
    <dbReference type="NCBI Taxonomy" id="1504265"/>
    <lineage>
        <taxon>Bacteria</taxon>
        <taxon>Bacillati</taxon>
        <taxon>Bacillota</taxon>
        <taxon>Bacilli</taxon>
        <taxon>Bacillales</taxon>
        <taxon>Bacillaceae</taxon>
        <taxon>Metabacillus</taxon>
    </lineage>
</organism>
<dbReference type="Proteomes" id="UP001234495">
    <property type="component" value="Unassembled WGS sequence"/>
</dbReference>
<dbReference type="PROSITE" id="PS51257">
    <property type="entry name" value="PROKAR_LIPOPROTEIN"/>
    <property type="match status" value="1"/>
</dbReference>
<evidence type="ECO:0000313" key="2">
    <source>
        <dbReference type="EMBL" id="MDQ0230195.1"/>
    </source>
</evidence>
<protein>
    <submittedName>
        <fullName evidence="2">Uncharacterized protein</fullName>
    </submittedName>
</protein>
<evidence type="ECO:0000313" key="3">
    <source>
        <dbReference type="Proteomes" id="UP001234495"/>
    </source>
</evidence>
<feature type="transmembrane region" description="Helical" evidence="1">
    <location>
        <begin position="33"/>
        <end position="53"/>
    </location>
</feature>
<comment type="caution">
    <text evidence="2">The sequence shown here is derived from an EMBL/GenBank/DDBJ whole genome shotgun (WGS) entry which is preliminary data.</text>
</comment>
<gene>
    <name evidence="2" type="ORF">J2S19_001447</name>
</gene>
<sequence>MLKNEKFFIIVQLIISISCFMMGSILYSLWQGFAIIGSLLGFLFLVIATVFAMNKQMKQT</sequence>
<accession>A0ABT9ZG13</accession>
<keyword evidence="1" id="KW-0812">Transmembrane</keyword>
<evidence type="ECO:0000256" key="1">
    <source>
        <dbReference type="SAM" id="Phobius"/>
    </source>
</evidence>
<reference evidence="2 3" key="1">
    <citation type="submission" date="2023-07" db="EMBL/GenBank/DDBJ databases">
        <title>Genomic Encyclopedia of Type Strains, Phase IV (KMG-IV): sequencing the most valuable type-strain genomes for metagenomic binning, comparative biology and taxonomic classification.</title>
        <authorList>
            <person name="Goeker M."/>
        </authorList>
    </citation>
    <scope>NUCLEOTIDE SEQUENCE [LARGE SCALE GENOMIC DNA]</scope>
    <source>
        <strain evidence="2 3">DSM 29005</strain>
    </source>
</reference>
<dbReference type="RefSeq" id="WP_307339117.1">
    <property type="nucleotide sequence ID" value="NZ_JAUSUD010000004.1"/>
</dbReference>